<organism evidence="1 2">
    <name type="scientific">Takifugu flavidus</name>
    <name type="common">sansaifugu</name>
    <dbReference type="NCBI Taxonomy" id="433684"/>
    <lineage>
        <taxon>Eukaryota</taxon>
        <taxon>Metazoa</taxon>
        <taxon>Chordata</taxon>
        <taxon>Craniata</taxon>
        <taxon>Vertebrata</taxon>
        <taxon>Euteleostomi</taxon>
        <taxon>Actinopterygii</taxon>
        <taxon>Neopterygii</taxon>
        <taxon>Teleostei</taxon>
        <taxon>Neoteleostei</taxon>
        <taxon>Acanthomorphata</taxon>
        <taxon>Eupercaria</taxon>
        <taxon>Tetraodontiformes</taxon>
        <taxon>Tetradontoidea</taxon>
        <taxon>Tetraodontidae</taxon>
        <taxon>Takifugu</taxon>
    </lineage>
</organism>
<reference evidence="1 2" key="1">
    <citation type="submission" date="2019-04" db="EMBL/GenBank/DDBJ databases">
        <title>Chromosome genome assembly for Takifugu flavidus.</title>
        <authorList>
            <person name="Xiao S."/>
        </authorList>
    </citation>
    <scope>NUCLEOTIDE SEQUENCE [LARGE SCALE GENOMIC DNA]</scope>
    <source>
        <strain evidence="1">HTHZ2018</strain>
        <tissue evidence="1">Muscle</tissue>
    </source>
</reference>
<gene>
    <name evidence="1" type="ORF">D4764_12G0010100</name>
</gene>
<dbReference type="AlphaFoldDB" id="A0A5C6PHA4"/>
<protein>
    <submittedName>
        <fullName evidence="1">Uncharacterized protein</fullName>
    </submittedName>
</protein>
<dbReference type="Proteomes" id="UP000324091">
    <property type="component" value="Chromosome 12"/>
</dbReference>
<comment type="caution">
    <text evidence="1">The sequence shown here is derived from an EMBL/GenBank/DDBJ whole genome shotgun (WGS) entry which is preliminary data.</text>
</comment>
<proteinExistence type="predicted"/>
<keyword evidence="2" id="KW-1185">Reference proteome</keyword>
<evidence type="ECO:0000313" key="2">
    <source>
        <dbReference type="Proteomes" id="UP000324091"/>
    </source>
</evidence>
<dbReference type="EMBL" id="RHFK02000004">
    <property type="protein sequence ID" value="TWW77620.1"/>
    <property type="molecule type" value="Genomic_DNA"/>
</dbReference>
<sequence length="138" mass="14586">MTWMTENLHRHIGEHFTVILIVYSLSLVELFGGHGHGGGGGSLRVGETHPQTGVSVEECALAVGEIVESVKSASRMNSMVVVFLDSTDKANQLVVAGVVINGALTPVFPLSNQAKKVVVLNVSPFLKNDMLSGISPCC</sequence>
<evidence type="ECO:0000313" key="1">
    <source>
        <dbReference type="EMBL" id="TWW77620.1"/>
    </source>
</evidence>
<accession>A0A5C6PHA4</accession>
<name>A0A5C6PHA4_9TELE</name>